<dbReference type="InterPro" id="IPR031568">
    <property type="entry name" value="Pet117"/>
</dbReference>
<gene>
    <name evidence="6" type="ORF">NADFUDRAFT_53712</name>
</gene>
<evidence type="ECO:0000313" key="7">
    <source>
        <dbReference type="Proteomes" id="UP000095009"/>
    </source>
</evidence>
<evidence type="ECO:0000256" key="5">
    <source>
        <dbReference type="SAM" id="SignalP"/>
    </source>
</evidence>
<proteinExistence type="inferred from homology"/>
<dbReference type="PANTHER" id="PTHR28163:SF1">
    <property type="entry name" value="PROTEIN PET117 HOMOLOG, MITOCHONDRIAL"/>
    <property type="match status" value="1"/>
</dbReference>
<dbReference type="STRING" id="857566.A0A1E3PCB5"/>
<dbReference type="Pfam" id="PF15786">
    <property type="entry name" value="PET117"/>
    <property type="match status" value="1"/>
</dbReference>
<organism evidence="6 7">
    <name type="scientific">Nadsonia fulvescens var. elongata DSM 6958</name>
    <dbReference type="NCBI Taxonomy" id="857566"/>
    <lineage>
        <taxon>Eukaryota</taxon>
        <taxon>Fungi</taxon>
        <taxon>Dikarya</taxon>
        <taxon>Ascomycota</taxon>
        <taxon>Saccharomycotina</taxon>
        <taxon>Dipodascomycetes</taxon>
        <taxon>Dipodascales</taxon>
        <taxon>Dipodascales incertae sedis</taxon>
        <taxon>Nadsonia</taxon>
    </lineage>
</organism>
<evidence type="ECO:0000256" key="3">
    <source>
        <dbReference type="ARBA" id="ARBA00022946"/>
    </source>
</evidence>
<feature type="chain" id="PRO_5009133777" evidence="5">
    <location>
        <begin position="29"/>
        <end position="108"/>
    </location>
</feature>
<dbReference type="PANTHER" id="PTHR28163">
    <property type="entry name" value="PROTEIN PET117 HOMOLOG, MITOCHONDRIAL"/>
    <property type="match status" value="1"/>
</dbReference>
<dbReference type="GO" id="GO:0033617">
    <property type="term" value="P:mitochondrial respiratory chain complex IV assembly"/>
    <property type="evidence" value="ECO:0007669"/>
    <property type="project" value="EnsemblFungi"/>
</dbReference>
<evidence type="ECO:0000256" key="1">
    <source>
        <dbReference type="ARBA" id="ARBA00004173"/>
    </source>
</evidence>
<keyword evidence="3" id="KW-0809">Transit peptide</keyword>
<keyword evidence="4" id="KW-0496">Mitochondrion</keyword>
<accession>A0A1E3PCB5</accession>
<comment type="similarity">
    <text evidence="2">Belongs to the PET117 family.</text>
</comment>
<dbReference type="Proteomes" id="UP000095009">
    <property type="component" value="Unassembled WGS sequence"/>
</dbReference>
<feature type="signal peptide" evidence="5">
    <location>
        <begin position="1"/>
        <end position="28"/>
    </location>
</feature>
<evidence type="ECO:0000256" key="4">
    <source>
        <dbReference type="ARBA" id="ARBA00023128"/>
    </source>
</evidence>
<evidence type="ECO:0000256" key="2">
    <source>
        <dbReference type="ARBA" id="ARBA00008197"/>
    </source>
</evidence>
<dbReference type="GO" id="GO:0005739">
    <property type="term" value="C:mitochondrion"/>
    <property type="evidence" value="ECO:0007669"/>
    <property type="project" value="UniProtKB-SubCell"/>
</dbReference>
<keyword evidence="7" id="KW-1185">Reference proteome</keyword>
<comment type="subcellular location">
    <subcellularLocation>
        <location evidence="1">Mitochondrion</location>
    </subcellularLocation>
</comment>
<reference evidence="6 7" key="1">
    <citation type="journal article" date="2016" name="Proc. Natl. Acad. Sci. U.S.A.">
        <title>Comparative genomics of biotechnologically important yeasts.</title>
        <authorList>
            <person name="Riley R."/>
            <person name="Haridas S."/>
            <person name="Wolfe K.H."/>
            <person name="Lopes M.R."/>
            <person name="Hittinger C.T."/>
            <person name="Goeker M."/>
            <person name="Salamov A.A."/>
            <person name="Wisecaver J.H."/>
            <person name="Long T.M."/>
            <person name="Calvey C.H."/>
            <person name="Aerts A.L."/>
            <person name="Barry K.W."/>
            <person name="Choi C."/>
            <person name="Clum A."/>
            <person name="Coughlan A.Y."/>
            <person name="Deshpande S."/>
            <person name="Douglass A.P."/>
            <person name="Hanson S.J."/>
            <person name="Klenk H.-P."/>
            <person name="LaButti K.M."/>
            <person name="Lapidus A."/>
            <person name="Lindquist E.A."/>
            <person name="Lipzen A.M."/>
            <person name="Meier-Kolthoff J.P."/>
            <person name="Ohm R.A."/>
            <person name="Otillar R.P."/>
            <person name="Pangilinan J.L."/>
            <person name="Peng Y."/>
            <person name="Rokas A."/>
            <person name="Rosa C.A."/>
            <person name="Scheuner C."/>
            <person name="Sibirny A.A."/>
            <person name="Slot J.C."/>
            <person name="Stielow J.B."/>
            <person name="Sun H."/>
            <person name="Kurtzman C.P."/>
            <person name="Blackwell M."/>
            <person name="Grigoriev I.V."/>
            <person name="Jeffries T.W."/>
        </authorList>
    </citation>
    <scope>NUCLEOTIDE SEQUENCE [LARGE SCALE GENOMIC DNA]</scope>
    <source>
        <strain evidence="6 7">DSM 6958</strain>
    </source>
</reference>
<dbReference type="OrthoDB" id="76305at2759"/>
<dbReference type="AlphaFoldDB" id="A0A1E3PCB5"/>
<name>A0A1E3PCB5_9ASCO</name>
<dbReference type="EMBL" id="KV454416">
    <property type="protein sequence ID" value="ODQ63063.1"/>
    <property type="molecule type" value="Genomic_DNA"/>
</dbReference>
<protein>
    <submittedName>
        <fullName evidence="6">Petite colonies protein</fullName>
    </submittedName>
</protein>
<evidence type="ECO:0000313" key="6">
    <source>
        <dbReference type="EMBL" id="ODQ63063.1"/>
    </source>
</evidence>
<sequence length="108" mass="12120">MSTASKVTFGVTCLVSAMTVVGVHFVQALEREALHQGPIKDAERLRLKAAQRSAVDNGEISEEEFKRLQKRMVREEEHEVQKQLRAQYEAVQPLTGEVVVDEKGTVNK</sequence>
<keyword evidence="5" id="KW-0732">Signal</keyword>